<evidence type="ECO:0000256" key="4">
    <source>
        <dbReference type="ARBA" id="ARBA00022490"/>
    </source>
</evidence>
<dbReference type="GO" id="GO:0000902">
    <property type="term" value="P:cell morphogenesis"/>
    <property type="evidence" value="ECO:0007669"/>
    <property type="project" value="TreeGrafter"/>
</dbReference>
<keyword evidence="5" id="KW-0165">Cleavage on pair of basic residues</keyword>
<dbReference type="GeneTree" id="ENSGT00940000155218"/>
<dbReference type="GO" id="GO:0016339">
    <property type="term" value="P:calcium-dependent cell-cell adhesion via plasma membrane cell adhesion molecules"/>
    <property type="evidence" value="ECO:0007669"/>
    <property type="project" value="TreeGrafter"/>
</dbReference>
<protein>
    <recommendedName>
        <fullName evidence="14">Cadherin domain-containing protein</fullName>
    </recommendedName>
</protein>
<evidence type="ECO:0000256" key="11">
    <source>
        <dbReference type="ARBA" id="ARBA00023136"/>
    </source>
</evidence>
<keyword evidence="9 13" id="KW-0106">Calcium</keyword>
<dbReference type="GO" id="GO:0016342">
    <property type="term" value="C:catenin complex"/>
    <property type="evidence" value="ECO:0007669"/>
    <property type="project" value="TreeGrafter"/>
</dbReference>
<feature type="domain" description="Cadherin" evidence="14">
    <location>
        <begin position="154"/>
        <end position="261"/>
    </location>
</feature>
<organism evidence="15 16">
    <name type="scientific">Eptatretus burgeri</name>
    <name type="common">Inshore hagfish</name>
    <dbReference type="NCBI Taxonomy" id="7764"/>
    <lineage>
        <taxon>Eukaryota</taxon>
        <taxon>Metazoa</taxon>
        <taxon>Chordata</taxon>
        <taxon>Craniata</taxon>
        <taxon>Vertebrata</taxon>
        <taxon>Cyclostomata</taxon>
        <taxon>Myxini</taxon>
        <taxon>Myxiniformes</taxon>
        <taxon>Myxinidae</taxon>
        <taxon>Eptatretinae</taxon>
        <taxon>Eptatretus</taxon>
    </lineage>
</organism>
<dbReference type="FunFam" id="2.60.40.60:FF:000011">
    <property type="entry name" value="Cadherin 1"/>
    <property type="match status" value="1"/>
</dbReference>
<dbReference type="FunFam" id="2.60.40.60:FF:000019">
    <property type="entry name" value="Cadherin 2"/>
    <property type="match status" value="1"/>
</dbReference>
<keyword evidence="8" id="KW-0677">Repeat</keyword>
<dbReference type="Pfam" id="PF00028">
    <property type="entry name" value="Cadherin"/>
    <property type="match status" value="4"/>
</dbReference>
<dbReference type="GO" id="GO:0007043">
    <property type="term" value="P:cell-cell junction assembly"/>
    <property type="evidence" value="ECO:0007669"/>
    <property type="project" value="TreeGrafter"/>
</dbReference>
<proteinExistence type="predicted"/>
<evidence type="ECO:0000256" key="6">
    <source>
        <dbReference type="ARBA" id="ARBA00022723"/>
    </source>
</evidence>
<evidence type="ECO:0000256" key="1">
    <source>
        <dbReference type="ARBA" id="ARBA00004236"/>
    </source>
</evidence>
<feature type="domain" description="Cadherin" evidence="14">
    <location>
        <begin position="75"/>
        <end position="145"/>
    </location>
</feature>
<sequence>MRCVVMMTTEFGHHTANLSFTVLPRPSVTAQSADLRHRRTLADTLVIFIDENKEPVGYLKDLHEVAANAHLNLTKFILEDKGANQGLFTIDESNGLIRVTRPLDREQQALYMMKVHLMDKDGREVLDSIKIKVFVKDLNDNSPEFGEASFIDYIAEGSPSGTTVMQMTAMDRDDPNTEHALLRYSIVQQDPESPSAKMFKIEDSGFIVTAVSANVLDRETIPNKYTLVIRATDMAGKSGGRSETATATIFISDRNDNPPLFDSTQMTVEVPEGLTGVVYNITVSDADEEQKPTWRAVFTILNTDLKNATINTDPSTNNGMVTLLEPLDYERNSSHFLIVSVDNEEKASDILPSTATVSILVVDKNEPPVFLSKLVEVVMNESVPLKTFITTLSAVDPDTAQEQNISFAVEHDPEGWLEVDPKTGHVRTRAQLDRESPQVKNNIYTAKVIAFDRGDPPATGSATLILTLLDTNDNAPVVSPQHVVLCEGEKSTNPILHIKDDDLPFHGPPFHFQLIPRDITTSKANLGWKLRPINGTHTRLVSNETPRHGTESLVFVISDNGIPSLTGSTTVSVTTCPCEEGQKTCSGGERLQLFGLAWFLTLLTSSTFLSGNYSNPTSPLII</sequence>
<keyword evidence="4" id="KW-0963">Cytoplasm</keyword>
<evidence type="ECO:0000256" key="5">
    <source>
        <dbReference type="ARBA" id="ARBA00022685"/>
    </source>
</evidence>
<dbReference type="InterPro" id="IPR039808">
    <property type="entry name" value="Cadherin"/>
</dbReference>
<evidence type="ECO:0000313" key="15">
    <source>
        <dbReference type="Ensembl" id="ENSEBUP00000026787.1"/>
    </source>
</evidence>
<dbReference type="PROSITE" id="PS00232">
    <property type="entry name" value="CADHERIN_1"/>
    <property type="match status" value="2"/>
</dbReference>
<reference evidence="15" key="1">
    <citation type="submission" date="2025-05" db="UniProtKB">
        <authorList>
            <consortium name="Ensembl"/>
        </authorList>
    </citation>
    <scope>IDENTIFICATION</scope>
</reference>
<dbReference type="InterPro" id="IPR002126">
    <property type="entry name" value="Cadherin-like_dom"/>
</dbReference>
<keyword evidence="10" id="KW-0130">Cell adhesion</keyword>
<feature type="domain" description="Cadherin" evidence="14">
    <location>
        <begin position="262"/>
        <end position="370"/>
    </location>
</feature>
<evidence type="ECO:0000256" key="12">
    <source>
        <dbReference type="ARBA" id="ARBA00023180"/>
    </source>
</evidence>
<dbReference type="PANTHER" id="PTHR24027:SF80">
    <property type="entry name" value="CADHERIN-13"/>
    <property type="match status" value="1"/>
</dbReference>
<dbReference type="GO" id="GO:0007156">
    <property type="term" value="P:homophilic cell adhesion via plasma membrane adhesion molecules"/>
    <property type="evidence" value="ECO:0007669"/>
    <property type="project" value="InterPro"/>
</dbReference>
<evidence type="ECO:0000256" key="7">
    <source>
        <dbReference type="ARBA" id="ARBA00022729"/>
    </source>
</evidence>
<dbReference type="PANTHER" id="PTHR24027">
    <property type="entry name" value="CADHERIN-23"/>
    <property type="match status" value="1"/>
</dbReference>
<evidence type="ECO:0000256" key="8">
    <source>
        <dbReference type="ARBA" id="ARBA00022737"/>
    </source>
</evidence>
<keyword evidence="16" id="KW-1185">Reference proteome</keyword>
<evidence type="ECO:0000256" key="10">
    <source>
        <dbReference type="ARBA" id="ARBA00022889"/>
    </source>
</evidence>
<dbReference type="GO" id="GO:0005912">
    <property type="term" value="C:adherens junction"/>
    <property type="evidence" value="ECO:0007669"/>
    <property type="project" value="TreeGrafter"/>
</dbReference>
<dbReference type="FunFam" id="2.60.40.60:FF:000022">
    <property type="entry name" value="Cadherin 2"/>
    <property type="match status" value="1"/>
</dbReference>
<keyword evidence="3" id="KW-1003">Cell membrane</keyword>
<dbReference type="FunFam" id="2.60.40.60:FF:000095">
    <property type="entry name" value="Cadherin 13"/>
    <property type="match status" value="1"/>
</dbReference>
<dbReference type="CDD" id="cd11304">
    <property type="entry name" value="Cadherin_repeat"/>
    <property type="match status" value="4"/>
</dbReference>
<dbReference type="Ensembl" id="ENSEBUT00000027356.1">
    <property type="protein sequence ID" value="ENSEBUP00000026780.1"/>
    <property type="gene ID" value="ENSEBUG00000016492.1"/>
</dbReference>
<dbReference type="GO" id="GO:0008013">
    <property type="term" value="F:beta-catenin binding"/>
    <property type="evidence" value="ECO:0007669"/>
    <property type="project" value="TreeGrafter"/>
</dbReference>
<dbReference type="Proteomes" id="UP000694388">
    <property type="component" value="Unplaced"/>
</dbReference>
<evidence type="ECO:0000256" key="3">
    <source>
        <dbReference type="ARBA" id="ARBA00022475"/>
    </source>
</evidence>
<evidence type="ECO:0000259" key="14">
    <source>
        <dbReference type="PROSITE" id="PS50268"/>
    </source>
</evidence>
<dbReference type="PRINTS" id="PR00205">
    <property type="entry name" value="CADHERIN"/>
</dbReference>
<dbReference type="GO" id="GO:0005509">
    <property type="term" value="F:calcium ion binding"/>
    <property type="evidence" value="ECO:0007669"/>
    <property type="project" value="UniProtKB-UniRule"/>
</dbReference>
<accession>A0A8C4R8H7</accession>
<dbReference type="GO" id="GO:0045296">
    <property type="term" value="F:cadherin binding"/>
    <property type="evidence" value="ECO:0007669"/>
    <property type="project" value="TreeGrafter"/>
</dbReference>
<keyword evidence="11" id="KW-0472">Membrane</keyword>
<dbReference type="PROSITE" id="PS50268">
    <property type="entry name" value="CADHERIN_2"/>
    <property type="match status" value="4"/>
</dbReference>
<dbReference type="SMART" id="SM00112">
    <property type="entry name" value="CA"/>
    <property type="match status" value="4"/>
</dbReference>
<dbReference type="GO" id="GO:0005737">
    <property type="term" value="C:cytoplasm"/>
    <property type="evidence" value="ECO:0007669"/>
    <property type="project" value="UniProtKB-SubCell"/>
</dbReference>
<dbReference type="GO" id="GO:0016477">
    <property type="term" value="P:cell migration"/>
    <property type="evidence" value="ECO:0007669"/>
    <property type="project" value="TreeGrafter"/>
</dbReference>
<keyword evidence="12" id="KW-0325">Glycoprotein</keyword>
<name>A0A8C4R8H7_EPTBU</name>
<dbReference type="OMA" id="QVCICKK"/>
<dbReference type="InterPro" id="IPR015919">
    <property type="entry name" value="Cadherin-like_sf"/>
</dbReference>
<comment type="subcellular location">
    <subcellularLocation>
        <location evidence="1">Cell membrane</location>
    </subcellularLocation>
    <subcellularLocation>
        <location evidence="2">Cytoplasm</location>
    </subcellularLocation>
</comment>
<dbReference type="Ensembl" id="ENSEBUT00000027363.1">
    <property type="protein sequence ID" value="ENSEBUP00000026787.1"/>
    <property type="gene ID" value="ENSEBUG00000016492.1"/>
</dbReference>
<dbReference type="SUPFAM" id="SSF49313">
    <property type="entry name" value="Cadherin-like"/>
    <property type="match status" value="5"/>
</dbReference>
<dbReference type="Gene3D" id="2.60.40.60">
    <property type="entry name" value="Cadherins"/>
    <property type="match status" value="5"/>
</dbReference>
<feature type="domain" description="Cadherin" evidence="14">
    <location>
        <begin position="371"/>
        <end position="478"/>
    </location>
</feature>
<evidence type="ECO:0000256" key="2">
    <source>
        <dbReference type="ARBA" id="ARBA00004496"/>
    </source>
</evidence>
<evidence type="ECO:0000313" key="16">
    <source>
        <dbReference type="Proteomes" id="UP000694388"/>
    </source>
</evidence>
<dbReference type="GO" id="GO:0044331">
    <property type="term" value="P:cell-cell adhesion mediated by cadherin"/>
    <property type="evidence" value="ECO:0007669"/>
    <property type="project" value="TreeGrafter"/>
</dbReference>
<evidence type="ECO:0000256" key="13">
    <source>
        <dbReference type="PROSITE-ProRule" id="PRU00043"/>
    </source>
</evidence>
<evidence type="ECO:0000256" key="9">
    <source>
        <dbReference type="ARBA" id="ARBA00022837"/>
    </source>
</evidence>
<dbReference type="InterPro" id="IPR020894">
    <property type="entry name" value="Cadherin_CS"/>
</dbReference>
<keyword evidence="7" id="KW-0732">Signal</keyword>
<dbReference type="AlphaFoldDB" id="A0A8C4R8H7"/>
<dbReference type="GO" id="GO:0034332">
    <property type="term" value="P:adherens junction organization"/>
    <property type="evidence" value="ECO:0007669"/>
    <property type="project" value="TreeGrafter"/>
</dbReference>
<keyword evidence="6" id="KW-0479">Metal-binding</keyword>